<feature type="non-terminal residue" evidence="1">
    <location>
        <position position="1"/>
    </location>
</feature>
<accession>X1SW75</accession>
<dbReference type="AlphaFoldDB" id="X1SW75"/>
<reference evidence="1" key="1">
    <citation type="journal article" date="2014" name="Front. Microbiol.">
        <title>High frequency of phylogenetically diverse reductive dehalogenase-homologous genes in deep subseafloor sedimentary metagenomes.</title>
        <authorList>
            <person name="Kawai M."/>
            <person name="Futagami T."/>
            <person name="Toyoda A."/>
            <person name="Takaki Y."/>
            <person name="Nishi S."/>
            <person name="Hori S."/>
            <person name="Arai W."/>
            <person name="Tsubouchi T."/>
            <person name="Morono Y."/>
            <person name="Uchiyama I."/>
            <person name="Ito T."/>
            <person name="Fujiyama A."/>
            <person name="Inagaki F."/>
            <person name="Takami H."/>
        </authorList>
    </citation>
    <scope>NUCLEOTIDE SEQUENCE</scope>
    <source>
        <strain evidence="1">Expedition CK06-06</strain>
    </source>
</reference>
<sequence length="87" mass="9946">RKKLIDAVNAYFKAAAKYVDEAPQKHVNWYREMKSFAKTKMLEFLESTITRLSYPPCEWCCISTMTLHTGSLPAINSPPCFLLSILS</sequence>
<organism evidence="1">
    <name type="scientific">marine sediment metagenome</name>
    <dbReference type="NCBI Taxonomy" id="412755"/>
    <lineage>
        <taxon>unclassified sequences</taxon>
        <taxon>metagenomes</taxon>
        <taxon>ecological metagenomes</taxon>
    </lineage>
</organism>
<proteinExistence type="predicted"/>
<name>X1SW75_9ZZZZ</name>
<evidence type="ECO:0000313" key="1">
    <source>
        <dbReference type="EMBL" id="GAI79580.1"/>
    </source>
</evidence>
<protein>
    <submittedName>
        <fullName evidence="1">Uncharacterized protein</fullName>
    </submittedName>
</protein>
<dbReference type="EMBL" id="BARW01013406">
    <property type="protein sequence ID" value="GAI79580.1"/>
    <property type="molecule type" value="Genomic_DNA"/>
</dbReference>
<gene>
    <name evidence="1" type="ORF">S12H4_24601</name>
</gene>
<comment type="caution">
    <text evidence="1">The sequence shown here is derived from an EMBL/GenBank/DDBJ whole genome shotgun (WGS) entry which is preliminary data.</text>
</comment>